<dbReference type="EMBL" id="QDGB01000280">
    <property type="protein sequence ID" value="RQX15308.1"/>
    <property type="molecule type" value="Genomic_DNA"/>
</dbReference>
<dbReference type="Proteomes" id="UP000278981">
    <property type="component" value="Unassembled WGS sequence"/>
</dbReference>
<feature type="transmembrane region" description="Helical" evidence="5">
    <location>
        <begin position="70"/>
        <end position="90"/>
    </location>
</feature>
<organism evidence="6 7">
    <name type="scientific">Micromonospora ureilytica</name>
    <dbReference type="NCBI Taxonomy" id="709868"/>
    <lineage>
        <taxon>Bacteria</taxon>
        <taxon>Bacillati</taxon>
        <taxon>Actinomycetota</taxon>
        <taxon>Actinomycetes</taxon>
        <taxon>Micromonosporales</taxon>
        <taxon>Micromonosporaceae</taxon>
        <taxon>Micromonospora</taxon>
    </lineage>
</organism>
<evidence type="ECO:0000256" key="5">
    <source>
        <dbReference type="SAM" id="Phobius"/>
    </source>
</evidence>
<evidence type="ECO:0000256" key="2">
    <source>
        <dbReference type="ARBA" id="ARBA00022692"/>
    </source>
</evidence>
<feature type="transmembrane region" description="Helical" evidence="5">
    <location>
        <begin position="44"/>
        <end position="63"/>
    </location>
</feature>
<dbReference type="AlphaFoldDB" id="A0A3N9XQ98"/>
<evidence type="ECO:0000256" key="4">
    <source>
        <dbReference type="ARBA" id="ARBA00023136"/>
    </source>
</evidence>
<evidence type="ECO:0000256" key="1">
    <source>
        <dbReference type="ARBA" id="ARBA00004141"/>
    </source>
</evidence>
<proteinExistence type="predicted"/>
<protein>
    <recommendedName>
        <fullName evidence="8">DoxX family protein</fullName>
    </recommendedName>
</protein>
<dbReference type="Pfam" id="PF13564">
    <property type="entry name" value="DoxX_2"/>
    <property type="match status" value="1"/>
</dbReference>
<keyword evidence="3 5" id="KW-1133">Transmembrane helix</keyword>
<evidence type="ECO:0000313" key="7">
    <source>
        <dbReference type="Proteomes" id="UP000278981"/>
    </source>
</evidence>
<keyword evidence="2 5" id="KW-0812">Transmembrane</keyword>
<name>A0A3N9XQ98_9ACTN</name>
<sequence length="117" mass="11576">MMSIAYAIAAIVTAAVLTFSARGILVRDPDVVATLTRVGVKPTLIPVLALPKIAGALGLLAGIAYRPLGLAAGIGVVLFFAGAVLAHLRVKDARGALGPAVLALIGAAAPCLAIATV</sequence>
<evidence type="ECO:0008006" key="8">
    <source>
        <dbReference type="Google" id="ProtNLM"/>
    </source>
</evidence>
<evidence type="ECO:0000313" key="6">
    <source>
        <dbReference type="EMBL" id="RQX15308.1"/>
    </source>
</evidence>
<reference evidence="6 7" key="1">
    <citation type="submission" date="2018-04" db="EMBL/GenBank/DDBJ databases">
        <title>Micromonosporas from Atacama Desert.</title>
        <authorList>
            <person name="Carro L."/>
            <person name="Klenk H.-P."/>
            <person name="Goodfellow M."/>
        </authorList>
    </citation>
    <scope>NUCLEOTIDE SEQUENCE [LARGE SCALE GENOMIC DNA]</scope>
    <source>
        <strain evidence="6 7">LB19</strain>
    </source>
</reference>
<comment type="subcellular location">
    <subcellularLocation>
        <location evidence="1">Membrane</location>
        <topology evidence="1">Multi-pass membrane protein</topology>
    </subcellularLocation>
</comment>
<dbReference type="InterPro" id="IPR032808">
    <property type="entry name" value="DoxX"/>
</dbReference>
<dbReference type="GO" id="GO:0016020">
    <property type="term" value="C:membrane"/>
    <property type="evidence" value="ECO:0007669"/>
    <property type="project" value="UniProtKB-SubCell"/>
</dbReference>
<gene>
    <name evidence="6" type="ORF">DDE19_19480</name>
</gene>
<feature type="transmembrane region" description="Helical" evidence="5">
    <location>
        <begin position="96"/>
        <end position="115"/>
    </location>
</feature>
<evidence type="ECO:0000256" key="3">
    <source>
        <dbReference type="ARBA" id="ARBA00022989"/>
    </source>
</evidence>
<comment type="caution">
    <text evidence="6">The sequence shown here is derived from an EMBL/GenBank/DDBJ whole genome shotgun (WGS) entry which is preliminary data.</text>
</comment>
<dbReference type="OrthoDB" id="165191at2"/>
<keyword evidence="4 5" id="KW-0472">Membrane</keyword>
<accession>A0A3N9XQ98</accession>